<dbReference type="EMBL" id="JAENJH010000001">
    <property type="protein sequence ID" value="MBK1783280.1"/>
    <property type="molecule type" value="Genomic_DNA"/>
</dbReference>
<evidence type="ECO:0000313" key="2">
    <source>
        <dbReference type="Proteomes" id="UP000635245"/>
    </source>
</evidence>
<dbReference type="AlphaFoldDB" id="A0A934V3Q2"/>
<reference evidence="1" key="1">
    <citation type="submission" date="2020-12" db="EMBL/GenBank/DDBJ databases">
        <title>Prauserella sp. ASG 168, a novel actinomycete isolated from cave rock.</title>
        <authorList>
            <person name="Suriyachadkun C."/>
        </authorList>
    </citation>
    <scope>NUCLEOTIDE SEQUENCE</scope>
    <source>
        <strain evidence="1">ASG 168</strain>
    </source>
</reference>
<protein>
    <submittedName>
        <fullName evidence="1">Uncharacterized protein</fullName>
    </submittedName>
</protein>
<comment type="caution">
    <text evidence="1">The sequence shown here is derived from an EMBL/GenBank/DDBJ whole genome shotgun (WGS) entry which is preliminary data.</text>
</comment>
<dbReference type="RefSeq" id="WP_200314477.1">
    <property type="nucleotide sequence ID" value="NZ_JAENJH010000001.1"/>
</dbReference>
<dbReference type="Proteomes" id="UP000635245">
    <property type="component" value="Unassembled WGS sequence"/>
</dbReference>
<gene>
    <name evidence="1" type="ORF">JHE00_03005</name>
</gene>
<organism evidence="1 2">
    <name type="scientific">Prauserella cavernicola</name>
    <dbReference type="NCBI Taxonomy" id="2800127"/>
    <lineage>
        <taxon>Bacteria</taxon>
        <taxon>Bacillati</taxon>
        <taxon>Actinomycetota</taxon>
        <taxon>Actinomycetes</taxon>
        <taxon>Pseudonocardiales</taxon>
        <taxon>Pseudonocardiaceae</taxon>
        <taxon>Prauserella</taxon>
    </lineage>
</organism>
<keyword evidence="2" id="KW-1185">Reference proteome</keyword>
<proteinExistence type="predicted"/>
<sequence>MTGFGSVPDELNQVANSISDTAGRVAGLVWRGPSGDYGHADVQSCWGGFIEDARTRLESLRATAEEHGGGLVEAARRYLESEQDTGGVVASLHELVEGEAPVAGRRTHGIADVLGGGAN</sequence>
<evidence type="ECO:0000313" key="1">
    <source>
        <dbReference type="EMBL" id="MBK1783280.1"/>
    </source>
</evidence>
<name>A0A934V3Q2_9PSEU</name>
<accession>A0A934V3Q2</accession>